<comment type="caution">
    <text evidence="3">The sequence shown here is derived from an EMBL/GenBank/DDBJ whole genome shotgun (WGS) entry which is preliminary data.</text>
</comment>
<dbReference type="CDD" id="cd00118">
    <property type="entry name" value="LysM"/>
    <property type="match status" value="1"/>
</dbReference>
<dbReference type="Pfam" id="PF01476">
    <property type="entry name" value="LysM"/>
    <property type="match status" value="1"/>
</dbReference>
<sequence>MSTRLGVSLATLLLLGASTMVFAQDEPLTVKQDAPTSYTVVKGDTLWDISAMYLDSPWLWPRLWQVNPEIDNPHLIYPGDKLSLIWRNGQPVLSLKPMVKLSPKVRLLEKQALPTIQEGLMVPYLESDRLLEATELTASARVLGASDSKQYLTDLQHIYVSGVHSEQKWGVYRPLSEYQRGEHKMVALKQVATAELVGAEKTFTGLNVVSQSQEILADDIAIPLAEEKAHTLSTVFYPTPATAQTVASILGALEGSQYVGQNQVVVIDRGHDDKLRQGSMFELYERGQQLDDDTQLPNTAIGNLMVIRPYQFFSLALVTESSQPVSERTLLQSPLDSSTQ</sequence>
<dbReference type="EMBL" id="AEVT01000048">
    <property type="protein sequence ID" value="EGA71018.1"/>
    <property type="molecule type" value="Genomic_DNA"/>
</dbReference>
<reference evidence="3 4" key="1">
    <citation type="journal article" date="2012" name="Int. J. Syst. Evol. Microbiol.">
        <title>Vibrio caribbeanicus sp. nov., isolated from the marine sponge Scleritoderma cyanea.</title>
        <authorList>
            <person name="Hoffmann M."/>
            <person name="Monday S.R."/>
            <person name="Allard M.W."/>
            <person name="Strain E.A."/>
            <person name="Whittaker P."/>
            <person name="Naum M."/>
            <person name="McCarthy P.J."/>
            <person name="Lopez J.V."/>
            <person name="Fischer M."/>
            <person name="Brown E.W."/>
        </authorList>
    </citation>
    <scope>NUCLEOTIDE SEQUENCE [LARGE SCALE GENOMIC DNA]</scope>
    <source>
        <strain evidence="4">DSMZ 21326</strain>
    </source>
</reference>
<dbReference type="PANTHER" id="PTHR34700">
    <property type="entry name" value="POTASSIUM BINDING PROTEIN KBP"/>
    <property type="match status" value="1"/>
</dbReference>
<dbReference type="InterPro" id="IPR018392">
    <property type="entry name" value="LysM"/>
</dbReference>
<dbReference type="eggNOG" id="COG1652">
    <property type="taxonomic scope" value="Bacteria"/>
</dbReference>
<protein>
    <recommendedName>
        <fullName evidence="2">LysM domain-containing protein</fullName>
    </recommendedName>
</protein>
<evidence type="ECO:0000256" key="1">
    <source>
        <dbReference type="SAM" id="SignalP"/>
    </source>
</evidence>
<dbReference type="PROSITE" id="PS51782">
    <property type="entry name" value="LYSM"/>
    <property type="match status" value="1"/>
</dbReference>
<evidence type="ECO:0000313" key="4">
    <source>
        <dbReference type="Proteomes" id="UP000006228"/>
    </source>
</evidence>
<feature type="chain" id="PRO_5003227305" description="LysM domain-containing protein" evidence="1">
    <location>
        <begin position="24"/>
        <end position="340"/>
    </location>
</feature>
<dbReference type="InterPro" id="IPR036779">
    <property type="entry name" value="LysM_dom_sf"/>
</dbReference>
<gene>
    <name evidence="3" type="ORF">VISI1226_17210</name>
</gene>
<evidence type="ECO:0000259" key="2">
    <source>
        <dbReference type="PROSITE" id="PS51782"/>
    </source>
</evidence>
<organism evidence="3 4">
    <name type="scientific">Vibrio sinaloensis DSM 21326</name>
    <dbReference type="NCBI Taxonomy" id="945550"/>
    <lineage>
        <taxon>Bacteria</taxon>
        <taxon>Pseudomonadati</taxon>
        <taxon>Pseudomonadota</taxon>
        <taxon>Gammaproteobacteria</taxon>
        <taxon>Vibrionales</taxon>
        <taxon>Vibrionaceae</taxon>
        <taxon>Vibrio</taxon>
        <taxon>Vibrio oreintalis group</taxon>
    </lineage>
</organism>
<dbReference type="SMART" id="SM00257">
    <property type="entry name" value="LysM"/>
    <property type="match status" value="1"/>
</dbReference>
<dbReference type="Gene3D" id="3.10.350.10">
    <property type="entry name" value="LysM domain"/>
    <property type="match status" value="1"/>
</dbReference>
<dbReference type="Proteomes" id="UP000006228">
    <property type="component" value="Unassembled WGS sequence"/>
</dbReference>
<dbReference type="PANTHER" id="PTHR34700:SF4">
    <property type="entry name" value="PHAGE-LIKE ELEMENT PBSX PROTEIN XKDP"/>
    <property type="match status" value="1"/>
</dbReference>
<feature type="signal peptide" evidence="1">
    <location>
        <begin position="1"/>
        <end position="23"/>
    </location>
</feature>
<proteinExistence type="predicted"/>
<evidence type="ECO:0000313" key="3">
    <source>
        <dbReference type="EMBL" id="EGA71018.1"/>
    </source>
</evidence>
<name>E8M4U7_PHOS4</name>
<feature type="domain" description="LysM" evidence="2">
    <location>
        <begin position="36"/>
        <end position="84"/>
    </location>
</feature>
<keyword evidence="1" id="KW-0732">Signal</keyword>
<dbReference type="SUPFAM" id="SSF54106">
    <property type="entry name" value="LysM domain"/>
    <property type="match status" value="1"/>
</dbReference>
<dbReference type="AlphaFoldDB" id="E8M4U7"/>
<dbReference type="InterPro" id="IPR052196">
    <property type="entry name" value="Bact_Kbp"/>
</dbReference>
<dbReference type="OrthoDB" id="9765158at2"/>
<accession>E8M4U7</accession>